<feature type="transmembrane region" description="Helical" evidence="1">
    <location>
        <begin position="90"/>
        <end position="109"/>
    </location>
</feature>
<protein>
    <submittedName>
        <fullName evidence="2">Uncharacterized protein</fullName>
    </submittedName>
</protein>
<keyword evidence="1" id="KW-0812">Transmembrane</keyword>
<dbReference type="STRING" id="1798535.A2V68_01185"/>
<proteinExistence type="predicted"/>
<accession>A0A1F4NSF3</accession>
<comment type="caution">
    <text evidence="2">The sequence shown here is derived from an EMBL/GenBank/DDBJ whole genome shotgun (WGS) entry which is preliminary data.</text>
</comment>
<feature type="transmembrane region" description="Helical" evidence="1">
    <location>
        <begin position="152"/>
        <end position="173"/>
    </location>
</feature>
<evidence type="ECO:0000313" key="2">
    <source>
        <dbReference type="EMBL" id="OGB74349.1"/>
    </source>
</evidence>
<feature type="transmembrane region" description="Helical" evidence="1">
    <location>
        <begin position="182"/>
        <end position="201"/>
    </location>
</feature>
<feature type="transmembrane region" description="Helical" evidence="1">
    <location>
        <begin position="121"/>
        <end position="146"/>
    </location>
</feature>
<reference evidence="2 3" key="1">
    <citation type="journal article" date="2016" name="Nat. Commun.">
        <title>Thousands of microbial genomes shed light on interconnected biogeochemical processes in an aquifer system.</title>
        <authorList>
            <person name="Anantharaman K."/>
            <person name="Brown C.T."/>
            <person name="Hug L.A."/>
            <person name="Sharon I."/>
            <person name="Castelle C.J."/>
            <person name="Probst A.J."/>
            <person name="Thomas B.C."/>
            <person name="Singh A."/>
            <person name="Wilkins M.J."/>
            <person name="Karaoz U."/>
            <person name="Brodie E.L."/>
            <person name="Williams K.H."/>
            <person name="Hubbard S.S."/>
            <person name="Banfield J.F."/>
        </authorList>
    </citation>
    <scope>NUCLEOTIDE SEQUENCE [LARGE SCALE GENOMIC DNA]</scope>
</reference>
<name>A0A1F4NSF3_UNCK3</name>
<evidence type="ECO:0000313" key="3">
    <source>
        <dbReference type="Proteomes" id="UP000176651"/>
    </source>
</evidence>
<sequence length="265" mass="30613">MSKAAFLDWAWHYRKLLLLQGLLLGLLELLYFIPTGLGWWVVAIGVVVVLMSGWIGNLQFNKSLGLFLAELLWIVLGGIGFLSFSLLWLWQAQVIIGMIILLSAAVTYWHQNHIDYRKWSLTAINWLVPVDLLALFIVTVSLFFTVQFYNLGVFWLMSGVALQFILAMYLLFWRQGSSLKKFWLYALVLAIVGEQLTWLMHAWHKGAYFKAFLLLIVYYLYADFVAHYLKGNLTVKVIVEYIGIALFLVAILFLFDFLFLLIPNL</sequence>
<keyword evidence="1" id="KW-1133">Transmembrane helix</keyword>
<dbReference type="Proteomes" id="UP000176651">
    <property type="component" value="Unassembled WGS sequence"/>
</dbReference>
<dbReference type="AlphaFoldDB" id="A0A1F4NSF3"/>
<feature type="transmembrane region" description="Helical" evidence="1">
    <location>
        <begin position="207"/>
        <end position="229"/>
    </location>
</feature>
<feature type="transmembrane region" description="Helical" evidence="1">
    <location>
        <begin position="39"/>
        <end position="57"/>
    </location>
</feature>
<evidence type="ECO:0000256" key="1">
    <source>
        <dbReference type="SAM" id="Phobius"/>
    </source>
</evidence>
<gene>
    <name evidence="2" type="ORF">A2V68_01185</name>
</gene>
<feature type="transmembrane region" description="Helical" evidence="1">
    <location>
        <begin position="64"/>
        <end position="84"/>
    </location>
</feature>
<dbReference type="EMBL" id="META01000003">
    <property type="protein sequence ID" value="OGB74349.1"/>
    <property type="molecule type" value="Genomic_DNA"/>
</dbReference>
<feature type="transmembrane region" description="Helical" evidence="1">
    <location>
        <begin position="16"/>
        <end position="33"/>
    </location>
</feature>
<feature type="transmembrane region" description="Helical" evidence="1">
    <location>
        <begin position="241"/>
        <end position="262"/>
    </location>
</feature>
<organism evidence="2 3">
    <name type="scientific">candidate division Kazan bacterium RBG_13_50_9</name>
    <dbReference type="NCBI Taxonomy" id="1798535"/>
    <lineage>
        <taxon>Bacteria</taxon>
        <taxon>Bacteria division Kazan-3B-28</taxon>
    </lineage>
</organism>
<keyword evidence="1" id="KW-0472">Membrane</keyword>